<evidence type="ECO:0000313" key="3">
    <source>
        <dbReference type="Proteomes" id="UP000050488"/>
    </source>
</evidence>
<dbReference type="Gene3D" id="1.10.260.40">
    <property type="entry name" value="lambda repressor-like DNA-binding domains"/>
    <property type="match status" value="1"/>
</dbReference>
<feature type="domain" description="HTH cro/C1-type" evidence="1">
    <location>
        <begin position="9"/>
        <end position="64"/>
    </location>
</feature>
<dbReference type="PATRIC" id="fig|1544413.3.peg.1923"/>
<comment type="caution">
    <text evidence="2">The sequence shown here is derived from an EMBL/GenBank/DDBJ whole genome shotgun (WGS) entry which is preliminary data.</text>
</comment>
<proteinExistence type="predicted"/>
<dbReference type="SMART" id="SM00530">
    <property type="entry name" value="HTH_XRE"/>
    <property type="match status" value="1"/>
</dbReference>
<sequence>MTPQEIGAIARERRRELSLRQLELAQLSEVSERFIRDLESGKPGMRLDKLIAVLGVLGFDLTVEAHVSEVLQGRSHE</sequence>
<evidence type="ECO:0000313" key="2">
    <source>
        <dbReference type="EMBL" id="KQB85786.1"/>
    </source>
</evidence>
<dbReference type="EMBL" id="LKEV01000006">
    <property type="protein sequence ID" value="KQB85786.1"/>
    <property type="molecule type" value="Genomic_DNA"/>
</dbReference>
<dbReference type="Pfam" id="PF01381">
    <property type="entry name" value="HTH_3"/>
    <property type="match status" value="1"/>
</dbReference>
<name>A0A0N8W059_9CORY</name>
<dbReference type="AlphaFoldDB" id="A0A0N8W059"/>
<dbReference type="GO" id="GO:0003677">
    <property type="term" value="F:DNA binding"/>
    <property type="evidence" value="ECO:0007669"/>
    <property type="project" value="InterPro"/>
</dbReference>
<protein>
    <recommendedName>
        <fullName evidence="1">HTH cro/C1-type domain-containing protein</fullName>
    </recommendedName>
</protein>
<dbReference type="InterPro" id="IPR010982">
    <property type="entry name" value="Lambda_DNA-bd_dom_sf"/>
</dbReference>
<reference evidence="2 3" key="1">
    <citation type="submission" date="2015-10" db="EMBL/GenBank/DDBJ databases">
        <title>Corynebacteirum lowii and Corynebacterium oculi species nova, derived from human clinical disease and and emended description of Corynebacterium mastiditis.</title>
        <authorList>
            <person name="Bernard K."/>
            <person name="Pacheco A.L."/>
            <person name="Mcdougall C."/>
            <person name="Burtx T."/>
            <person name="Weibe D."/>
            <person name="Tyler S."/>
            <person name="Olson A.B."/>
            <person name="Cnockaert M."/>
            <person name="Eguchi H."/>
            <person name="Kuwahara T."/>
            <person name="Nakayama-Imaohji H."/>
            <person name="Boudewijins M."/>
            <person name="Van Hoecke F."/>
            <person name="Bernier A.-M."/>
            <person name="Vandamme P."/>
        </authorList>
    </citation>
    <scope>NUCLEOTIDE SEQUENCE [LARGE SCALE GENOMIC DNA]</scope>
    <source>
        <strain evidence="2 3">NML 130206</strain>
    </source>
</reference>
<dbReference type="STRING" id="1544413.Clow_01920"/>
<keyword evidence="3" id="KW-1185">Reference proteome</keyword>
<dbReference type="Proteomes" id="UP000050488">
    <property type="component" value="Unassembled WGS sequence"/>
</dbReference>
<organism evidence="2 3">
    <name type="scientific">Corynebacterium lowii</name>
    <dbReference type="NCBI Taxonomy" id="1544413"/>
    <lineage>
        <taxon>Bacteria</taxon>
        <taxon>Bacillati</taxon>
        <taxon>Actinomycetota</taxon>
        <taxon>Actinomycetes</taxon>
        <taxon>Mycobacteriales</taxon>
        <taxon>Corynebacteriaceae</taxon>
        <taxon>Corynebacterium</taxon>
    </lineage>
</organism>
<evidence type="ECO:0000259" key="1">
    <source>
        <dbReference type="SMART" id="SM00530"/>
    </source>
</evidence>
<dbReference type="OrthoDB" id="5521004at2"/>
<dbReference type="SUPFAM" id="SSF47413">
    <property type="entry name" value="lambda repressor-like DNA-binding domains"/>
    <property type="match status" value="1"/>
</dbReference>
<dbReference type="InterPro" id="IPR001387">
    <property type="entry name" value="Cro/C1-type_HTH"/>
</dbReference>
<accession>A0A0N8W059</accession>
<gene>
    <name evidence="2" type="ORF">Clow_01920</name>
</gene>
<dbReference type="RefSeq" id="WP_055178669.1">
    <property type="nucleotide sequence ID" value="NZ_JAUSQY010000001.1"/>
</dbReference>